<feature type="region of interest" description="Disordered" evidence="1">
    <location>
        <begin position="429"/>
        <end position="454"/>
    </location>
</feature>
<proteinExistence type="predicted"/>
<dbReference type="SUPFAM" id="SSF55383">
    <property type="entry name" value="Copper amine oxidase, domain N"/>
    <property type="match status" value="1"/>
</dbReference>
<dbReference type="InterPro" id="IPR012854">
    <property type="entry name" value="Cu_amine_oxidase-like_N"/>
</dbReference>
<evidence type="ECO:0000256" key="2">
    <source>
        <dbReference type="SAM" id="SignalP"/>
    </source>
</evidence>
<dbReference type="Pfam" id="PF07833">
    <property type="entry name" value="Cu_amine_oxidN1"/>
    <property type="match status" value="1"/>
</dbReference>
<evidence type="ECO:0000256" key="1">
    <source>
        <dbReference type="SAM" id="MobiDB-lite"/>
    </source>
</evidence>
<dbReference type="EMBL" id="JACBNQ010000001">
    <property type="protein sequence ID" value="NYB72534.1"/>
    <property type="molecule type" value="Genomic_DNA"/>
</dbReference>
<organism evidence="4 5">
    <name type="scientific">Sedimentibacter hydroxybenzoicus DSM 7310</name>
    <dbReference type="NCBI Taxonomy" id="1123245"/>
    <lineage>
        <taxon>Bacteria</taxon>
        <taxon>Bacillati</taxon>
        <taxon>Bacillota</taxon>
        <taxon>Tissierellia</taxon>
        <taxon>Sedimentibacter</taxon>
    </lineage>
</organism>
<gene>
    <name evidence="4" type="ORF">HZF24_00100</name>
</gene>
<feature type="compositionally biased region" description="Acidic residues" evidence="1">
    <location>
        <begin position="437"/>
        <end position="454"/>
    </location>
</feature>
<dbReference type="InterPro" id="IPR036582">
    <property type="entry name" value="Mao_N_sf"/>
</dbReference>
<evidence type="ECO:0000259" key="3">
    <source>
        <dbReference type="Pfam" id="PF07833"/>
    </source>
</evidence>
<feature type="domain" description="Copper amine oxidase-like N-terminal" evidence="3">
    <location>
        <begin position="36"/>
        <end position="142"/>
    </location>
</feature>
<protein>
    <submittedName>
        <fullName evidence="4">Copper amine oxidase N-terminal domain-containing protein</fullName>
    </submittedName>
</protein>
<name>A0A974GUS9_SEDHY</name>
<evidence type="ECO:0000313" key="4">
    <source>
        <dbReference type="EMBL" id="NYB72534.1"/>
    </source>
</evidence>
<keyword evidence="5" id="KW-1185">Reference proteome</keyword>
<dbReference type="Gene3D" id="3.30.457.10">
    <property type="entry name" value="Copper amine oxidase-like, N-terminal domain"/>
    <property type="match status" value="1"/>
</dbReference>
<reference evidence="4" key="1">
    <citation type="submission" date="2020-07" db="EMBL/GenBank/DDBJ databases">
        <title>Genomic analysis of a strain of Sedimentibacter Hydroxybenzoicus DSM7310.</title>
        <authorList>
            <person name="Ma S."/>
        </authorList>
    </citation>
    <scope>NUCLEOTIDE SEQUENCE</scope>
    <source>
        <strain evidence="4">DSM 7310</strain>
    </source>
</reference>
<comment type="caution">
    <text evidence="4">The sequence shown here is derived from an EMBL/GenBank/DDBJ whole genome shotgun (WGS) entry which is preliminary data.</text>
</comment>
<accession>A0A974GUS9</accession>
<evidence type="ECO:0000313" key="5">
    <source>
        <dbReference type="Proteomes" id="UP000611629"/>
    </source>
</evidence>
<feature type="chain" id="PRO_5037606523" evidence="2">
    <location>
        <begin position="24"/>
        <end position="454"/>
    </location>
</feature>
<dbReference type="RefSeq" id="WP_179236224.1">
    <property type="nucleotide sequence ID" value="NZ_JACBNQ010000001.1"/>
</dbReference>
<sequence>MKKTIFTLSLILMLVLSSTTVFAQNNEIIVAIDSEKVEFTEESGHPFVDENSRTLVPFRKALESYGATVDWNNDERIAIAEKDEIKVEVPIDQSYILVNGEQKATDTQAKIVNGRTYLPIRAVIEAFGSSVEWDASLKTVVITTTPVDAKAIFTEANNKSIDWKNYDADVKVDISLDVPDAAGSVQTMNMKMNMYMTLFVNPMKAKINADMLVNIAGQEMSQPFMNMYMTIDENGMNQYMSMDNNGTYTWMKQTIANEMFGDLLKYDEEAIEKNKETAEKYTKDVKYFGKYKDKDRTLLRLEYTMSGEIYKDMLGESLENMPAPTNEQEEATYEALKALVDGNFGDTKYIVYIDEETKEIVKYEMDLGTMIQLVMGSMTDLLGEMPQEVSDMLKSMKATMVMEVLNVNHAEDFEIPEEALNAPEMNEYLEQLSQEAATEETTEEETTEETETEE</sequence>
<keyword evidence="2" id="KW-0732">Signal</keyword>
<dbReference type="AlphaFoldDB" id="A0A974GUS9"/>
<dbReference type="Proteomes" id="UP000611629">
    <property type="component" value="Unassembled WGS sequence"/>
</dbReference>
<feature type="signal peptide" evidence="2">
    <location>
        <begin position="1"/>
        <end position="23"/>
    </location>
</feature>